<sequence length="77" mass="9147">MFVFNLVGFPWRFGFFINPLLGEPFWRTIFGIWFFGVRYYGSLPSEKSLGFFTFTNFTLICKKSFLCLKKFFALSIN</sequence>
<name>A0ACB0XMM9_MELEN</name>
<keyword evidence="2" id="KW-1185">Reference proteome</keyword>
<dbReference type="Proteomes" id="UP001497535">
    <property type="component" value="Unassembled WGS sequence"/>
</dbReference>
<reference evidence="1" key="1">
    <citation type="submission" date="2023-11" db="EMBL/GenBank/DDBJ databases">
        <authorList>
            <person name="Poullet M."/>
        </authorList>
    </citation>
    <scope>NUCLEOTIDE SEQUENCE</scope>
    <source>
        <strain evidence="1">E1834</strain>
    </source>
</reference>
<protein>
    <submittedName>
        <fullName evidence="1">Uncharacterized protein</fullName>
    </submittedName>
</protein>
<comment type="caution">
    <text evidence="1">The sequence shown here is derived from an EMBL/GenBank/DDBJ whole genome shotgun (WGS) entry which is preliminary data.</text>
</comment>
<accession>A0ACB0XMM9</accession>
<organism evidence="1 2">
    <name type="scientific">Meloidogyne enterolobii</name>
    <name type="common">Root-knot nematode worm</name>
    <name type="synonym">Meloidogyne mayaguensis</name>
    <dbReference type="NCBI Taxonomy" id="390850"/>
    <lineage>
        <taxon>Eukaryota</taxon>
        <taxon>Metazoa</taxon>
        <taxon>Ecdysozoa</taxon>
        <taxon>Nematoda</taxon>
        <taxon>Chromadorea</taxon>
        <taxon>Rhabditida</taxon>
        <taxon>Tylenchina</taxon>
        <taxon>Tylenchomorpha</taxon>
        <taxon>Tylenchoidea</taxon>
        <taxon>Meloidogynidae</taxon>
        <taxon>Meloidogyninae</taxon>
        <taxon>Meloidogyne</taxon>
    </lineage>
</organism>
<proteinExistence type="predicted"/>
<dbReference type="EMBL" id="CAVMJV010000001">
    <property type="protein sequence ID" value="CAK5008801.1"/>
    <property type="molecule type" value="Genomic_DNA"/>
</dbReference>
<evidence type="ECO:0000313" key="2">
    <source>
        <dbReference type="Proteomes" id="UP001497535"/>
    </source>
</evidence>
<gene>
    <name evidence="1" type="ORF">MENTE1834_LOCUS1155</name>
</gene>
<evidence type="ECO:0000313" key="1">
    <source>
        <dbReference type="EMBL" id="CAK5008801.1"/>
    </source>
</evidence>